<keyword evidence="3" id="KW-0732">Signal</keyword>
<feature type="signal peptide" evidence="3">
    <location>
        <begin position="1"/>
        <end position="17"/>
    </location>
</feature>
<dbReference type="Gene3D" id="3.40.50.1820">
    <property type="entry name" value="alpha/beta hydrolase"/>
    <property type="match status" value="1"/>
</dbReference>
<evidence type="ECO:0000256" key="3">
    <source>
        <dbReference type="RuleBase" id="RU361235"/>
    </source>
</evidence>
<name>A0A7I8V5P4_9ANNE</name>
<sequence>MNLKYLIVAAVFTFVSSQDVVVRTEWGNVTGHVVELANGNKINSFLAIPYAKPPVGNLRFLPPVDPEKWDNFVADSLGAACPQDPVGFIWFTHPGWNLYEEDCLNLNIFAPNESPPASGYPVMVYIHGGGYVFSANVQFPCHFLADKGVIVVAINYRLGHLGFMSTGDNTVPGNMGLLDQRKAMEFVKQNIKNFGGNPDKITLFGESAGASSVDLHTLLPESRDLFHQMIQQSGTVESPWGYLNAKHKPEEYTEEVAGKLNCSRPTTEEMMDCLRLIDHKTLREASFTCKPGLWCVGFGPVIDGDILPRDPVDMIRDGDYKKCPLLSGIMSEDGVTFIANFIPELYNGPVNGTRFDEYLENIVDYVSQNFPSRRNDLEALFKFYYRNWDDLEDGEENRQTLIKIATDSIFGAPFDRQAKVRSTDSDVYKFIFSYKSNNAGDIIPEWFGVPHVGEIPYVFGYPLLEKNPQVRQDMDMFFDFIEWDELDVKYADYVATLWTNFAKYGDPTPSPVSPPVGQVPTNWLNFTKSDKNYLFMGQNNINNRENYRQQPIAFWDKLIPYFFQNTSGERKLNHFTFSSNILEKKLEWIKDHAKKRLVKKLLPLIV</sequence>
<evidence type="ECO:0000256" key="2">
    <source>
        <dbReference type="ARBA" id="ARBA00022801"/>
    </source>
</evidence>
<comment type="caution">
    <text evidence="5">The sequence shown here is derived from an EMBL/GenBank/DDBJ whole genome shotgun (WGS) entry which is preliminary data.</text>
</comment>
<keyword evidence="2 3" id="KW-0378">Hydrolase</keyword>
<dbReference type="PROSITE" id="PS00122">
    <property type="entry name" value="CARBOXYLESTERASE_B_1"/>
    <property type="match status" value="1"/>
</dbReference>
<accession>A0A7I8V5P4</accession>
<dbReference type="AlphaFoldDB" id="A0A7I8V5P4"/>
<evidence type="ECO:0000259" key="4">
    <source>
        <dbReference type="Pfam" id="PF00135"/>
    </source>
</evidence>
<dbReference type="GO" id="GO:0016787">
    <property type="term" value="F:hydrolase activity"/>
    <property type="evidence" value="ECO:0007669"/>
    <property type="project" value="UniProtKB-KW"/>
</dbReference>
<dbReference type="InterPro" id="IPR029058">
    <property type="entry name" value="AB_hydrolase_fold"/>
</dbReference>
<organism evidence="5 6">
    <name type="scientific">Dimorphilus gyrociliatus</name>
    <dbReference type="NCBI Taxonomy" id="2664684"/>
    <lineage>
        <taxon>Eukaryota</taxon>
        <taxon>Metazoa</taxon>
        <taxon>Spiralia</taxon>
        <taxon>Lophotrochozoa</taxon>
        <taxon>Annelida</taxon>
        <taxon>Polychaeta</taxon>
        <taxon>Polychaeta incertae sedis</taxon>
        <taxon>Dinophilidae</taxon>
        <taxon>Dimorphilus</taxon>
    </lineage>
</organism>
<comment type="similarity">
    <text evidence="1 3">Belongs to the type-B carboxylesterase/lipase family.</text>
</comment>
<dbReference type="InterPro" id="IPR002018">
    <property type="entry name" value="CarbesteraseB"/>
</dbReference>
<evidence type="ECO:0000256" key="1">
    <source>
        <dbReference type="ARBA" id="ARBA00005964"/>
    </source>
</evidence>
<dbReference type="Pfam" id="PF00135">
    <property type="entry name" value="COesterase"/>
    <property type="match status" value="1"/>
</dbReference>
<feature type="domain" description="Carboxylesterase type B" evidence="4">
    <location>
        <begin position="19"/>
        <end position="555"/>
    </location>
</feature>
<dbReference type="Proteomes" id="UP000549394">
    <property type="component" value="Unassembled WGS sequence"/>
</dbReference>
<proteinExistence type="inferred from homology"/>
<dbReference type="PANTHER" id="PTHR43903">
    <property type="entry name" value="NEUROLIGIN"/>
    <property type="match status" value="1"/>
</dbReference>
<evidence type="ECO:0000313" key="5">
    <source>
        <dbReference type="EMBL" id="CAD5111483.1"/>
    </source>
</evidence>
<dbReference type="EMBL" id="CAJFCJ010000001">
    <property type="protein sequence ID" value="CAD5111483.1"/>
    <property type="molecule type" value="Genomic_DNA"/>
</dbReference>
<dbReference type="SUPFAM" id="SSF53474">
    <property type="entry name" value="alpha/beta-Hydrolases"/>
    <property type="match status" value="1"/>
</dbReference>
<reference evidence="5 6" key="1">
    <citation type="submission" date="2020-08" db="EMBL/GenBank/DDBJ databases">
        <authorList>
            <person name="Hejnol A."/>
        </authorList>
    </citation>
    <scope>NUCLEOTIDE SEQUENCE [LARGE SCALE GENOMIC DNA]</scope>
</reference>
<keyword evidence="6" id="KW-1185">Reference proteome</keyword>
<dbReference type="OrthoDB" id="408631at2759"/>
<dbReference type="EC" id="3.1.1.-" evidence="3"/>
<gene>
    <name evidence="5" type="ORF">DGYR_LOCUS773</name>
</gene>
<dbReference type="InterPro" id="IPR019826">
    <property type="entry name" value="Carboxylesterase_B_AS"/>
</dbReference>
<dbReference type="InterPro" id="IPR051093">
    <property type="entry name" value="Neuroligin/BSAL"/>
</dbReference>
<evidence type="ECO:0000313" key="6">
    <source>
        <dbReference type="Proteomes" id="UP000549394"/>
    </source>
</evidence>
<feature type="chain" id="PRO_5029941468" description="Carboxylic ester hydrolase" evidence="3">
    <location>
        <begin position="18"/>
        <end position="606"/>
    </location>
</feature>
<protein>
    <recommendedName>
        <fullName evidence="3">Carboxylic ester hydrolase</fullName>
        <ecNumber evidence="3">3.1.1.-</ecNumber>
    </recommendedName>
</protein>